<dbReference type="GO" id="GO:0070971">
    <property type="term" value="C:endoplasmic reticulum exit site"/>
    <property type="evidence" value="ECO:0007669"/>
    <property type="project" value="TreeGrafter"/>
</dbReference>
<dbReference type="InterPro" id="IPR036174">
    <property type="entry name" value="Znf_Sec23_Sec24_sf"/>
</dbReference>
<dbReference type="OrthoDB" id="49016at2759"/>
<dbReference type="SUPFAM" id="SSF82754">
    <property type="entry name" value="C-terminal, gelsolin-like domain of Sec23/24"/>
    <property type="match status" value="1"/>
</dbReference>
<evidence type="ECO:0000256" key="2">
    <source>
        <dbReference type="ARBA" id="ARBA00022448"/>
    </source>
</evidence>
<feature type="region of interest" description="Disordered" evidence="4">
    <location>
        <begin position="1"/>
        <end position="24"/>
    </location>
</feature>
<dbReference type="EMBL" id="VRMN01000001">
    <property type="protein sequence ID" value="KAA8497733.1"/>
    <property type="molecule type" value="Genomic_DNA"/>
</dbReference>
<dbReference type="PANTHER" id="PTHR13803:SF4">
    <property type="entry name" value="SECRETORY 24CD, ISOFORM C"/>
    <property type="match status" value="1"/>
</dbReference>
<feature type="domain" description="Zinc finger Sec23/Sec24-type" evidence="5">
    <location>
        <begin position="201"/>
        <end position="238"/>
    </location>
</feature>
<evidence type="ECO:0000259" key="6">
    <source>
        <dbReference type="Pfam" id="PF04811"/>
    </source>
</evidence>
<evidence type="ECO:0000256" key="1">
    <source>
        <dbReference type="ARBA" id="ARBA00008334"/>
    </source>
</evidence>
<evidence type="ECO:0000313" key="9">
    <source>
        <dbReference type="EMBL" id="KAA8497733.1"/>
    </source>
</evidence>
<dbReference type="InterPro" id="IPR006895">
    <property type="entry name" value="Znf_Sec23_Sec24"/>
</dbReference>
<evidence type="ECO:0000256" key="4">
    <source>
        <dbReference type="SAM" id="MobiDB-lite"/>
    </source>
</evidence>
<dbReference type="Pfam" id="PF04811">
    <property type="entry name" value="Sec23_trunk"/>
    <property type="match status" value="1"/>
</dbReference>
<proteinExistence type="inferred from homology"/>
<comment type="caution">
    <text evidence="9">The sequence shown here is derived from an EMBL/GenBank/DDBJ whole genome shotgun (WGS) entry which is preliminary data.</text>
</comment>
<dbReference type="InterPro" id="IPR029006">
    <property type="entry name" value="ADF-H/Gelsolin-like_dom_sf"/>
</dbReference>
<dbReference type="InterPro" id="IPR036180">
    <property type="entry name" value="Gelsolin-like_dom_sf"/>
</dbReference>
<feature type="region of interest" description="Disordered" evidence="4">
    <location>
        <begin position="60"/>
        <end position="127"/>
    </location>
</feature>
<dbReference type="Gene3D" id="2.60.40.1670">
    <property type="entry name" value="beta-sandwich domain of Sec23/24"/>
    <property type="match status" value="1"/>
</dbReference>
<evidence type="ECO:0000259" key="7">
    <source>
        <dbReference type="Pfam" id="PF04815"/>
    </source>
</evidence>
<dbReference type="PANTHER" id="PTHR13803">
    <property type="entry name" value="SEC24-RELATED PROTEIN"/>
    <property type="match status" value="1"/>
</dbReference>
<evidence type="ECO:0000259" key="5">
    <source>
        <dbReference type="Pfam" id="PF04810"/>
    </source>
</evidence>
<dbReference type="SUPFAM" id="SSF81995">
    <property type="entry name" value="beta-sandwich domain of Sec23/24"/>
    <property type="match status" value="1"/>
</dbReference>
<dbReference type="Pfam" id="PF04810">
    <property type="entry name" value="zf-Sec23_Sec24"/>
    <property type="match status" value="1"/>
</dbReference>
<dbReference type="InterPro" id="IPR050550">
    <property type="entry name" value="SEC23_SEC24_subfamily"/>
</dbReference>
<feature type="domain" description="Sec23/Sec24 trunk" evidence="6">
    <location>
        <begin position="304"/>
        <end position="523"/>
    </location>
</feature>
<keyword evidence="10" id="KW-1185">Reference proteome</keyword>
<accession>A0A5J4Z443</accession>
<comment type="similarity">
    <text evidence="1">Belongs to the SEC23/SEC24 family. SEC24 subfamily.</text>
</comment>
<dbReference type="InterPro" id="IPR036465">
    <property type="entry name" value="vWFA_dom_sf"/>
</dbReference>
<dbReference type="GO" id="GO:0008270">
    <property type="term" value="F:zinc ion binding"/>
    <property type="evidence" value="ECO:0007669"/>
    <property type="project" value="InterPro"/>
</dbReference>
<dbReference type="Pfam" id="PF08033">
    <property type="entry name" value="Sec23_BS"/>
    <property type="match status" value="1"/>
</dbReference>
<dbReference type="InterPro" id="IPR006896">
    <property type="entry name" value="Sec23/24_trunk_dom"/>
</dbReference>
<evidence type="ECO:0000256" key="3">
    <source>
        <dbReference type="ARBA" id="ARBA00022927"/>
    </source>
</evidence>
<reference evidence="10" key="1">
    <citation type="journal article" date="2019" name="Nat. Commun.">
        <title>Expansion of phycobilisome linker gene families in mesophilic red algae.</title>
        <authorList>
            <person name="Lee J."/>
            <person name="Kim D."/>
            <person name="Bhattacharya D."/>
            <person name="Yoon H.S."/>
        </authorList>
    </citation>
    <scope>NUCLEOTIDE SEQUENCE [LARGE SCALE GENOMIC DNA]</scope>
    <source>
        <strain evidence="10">CCMP 1328</strain>
    </source>
</reference>
<dbReference type="Gene3D" id="3.40.20.10">
    <property type="entry name" value="Severin"/>
    <property type="match status" value="1"/>
</dbReference>
<dbReference type="Proteomes" id="UP000324585">
    <property type="component" value="Unassembled WGS sequence"/>
</dbReference>
<gene>
    <name evidence="9" type="ORF">FVE85_5318</name>
</gene>
<dbReference type="GO" id="GO:0030127">
    <property type="term" value="C:COPII vesicle coat"/>
    <property type="evidence" value="ECO:0007669"/>
    <property type="project" value="InterPro"/>
</dbReference>
<dbReference type="GO" id="GO:0090110">
    <property type="term" value="P:COPII-coated vesicle cargo loading"/>
    <property type="evidence" value="ECO:0007669"/>
    <property type="project" value="TreeGrafter"/>
</dbReference>
<feature type="domain" description="Sec23/Sec24 beta-sandwich" evidence="8">
    <location>
        <begin position="540"/>
        <end position="622"/>
    </location>
</feature>
<feature type="compositionally biased region" description="Polar residues" evidence="4">
    <location>
        <begin position="11"/>
        <end position="21"/>
    </location>
</feature>
<dbReference type="InterPro" id="IPR006900">
    <property type="entry name" value="Sec23/24_helical_dom"/>
</dbReference>
<dbReference type="SUPFAM" id="SSF81811">
    <property type="entry name" value="Helical domain of Sec23/24"/>
    <property type="match status" value="1"/>
</dbReference>
<name>A0A5J4Z443_PORPP</name>
<evidence type="ECO:0000259" key="8">
    <source>
        <dbReference type="Pfam" id="PF08033"/>
    </source>
</evidence>
<keyword evidence="3" id="KW-0653">Protein transport</keyword>
<dbReference type="SUPFAM" id="SSF53300">
    <property type="entry name" value="vWA-like"/>
    <property type="match status" value="1"/>
</dbReference>
<evidence type="ECO:0000313" key="10">
    <source>
        <dbReference type="Proteomes" id="UP000324585"/>
    </source>
</evidence>
<dbReference type="Gene3D" id="2.30.30.380">
    <property type="entry name" value="Zn-finger domain of Sec23/24"/>
    <property type="match status" value="1"/>
</dbReference>
<dbReference type="Gene3D" id="3.40.50.410">
    <property type="entry name" value="von Willebrand factor, type A domain"/>
    <property type="match status" value="1"/>
</dbReference>
<dbReference type="Gene3D" id="1.20.120.730">
    <property type="entry name" value="Sec23/Sec24 helical domain"/>
    <property type="match status" value="1"/>
</dbReference>
<dbReference type="SUPFAM" id="SSF82919">
    <property type="entry name" value="Zn-finger domain of Sec23/24"/>
    <property type="match status" value="1"/>
</dbReference>
<feature type="domain" description="Sec23/Sec24 helical" evidence="7">
    <location>
        <begin position="638"/>
        <end position="736"/>
    </location>
</feature>
<dbReference type="Pfam" id="PF04815">
    <property type="entry name" value="Sec23_helical"/>
    <property type="match status" value="1"/>
</dbReference>
<dbReference type="GO" id="GO:0006886">
    <property type="term" value="P:intracellular protein transport"/>
    <property type="evidence" value="ECO:0007669"/>
    <property type="project" value="InterPro"/>
</dbReference>
<sequence>MQRPHVASHLYQPSQSATAGAQQLGHANMYVRPAGVLRASAPEGSRPAATQEFDARANELPSAATDSGRRLKQLVGSADGSESSGQGFRIQEPAAHPGGDQATAEFGSETPESEVEPRQFYSRNRQKGGRLIDRAPLSTADFIGVDDGSASVRFARSSVFSWPSNRLTLQKTRIPLGIVFSPFADGAPGEAAVPNVQCNEPLRCSACGAYANANFRFHSAGYAFDCNFCGTSVRTPDEHQCVLNPATGQRADFDVRPELWCGTVDYVVSDPSYAAVRDEERDSGRPATRDALESDEKTNGVCHLVFVLEVTTRTVSSGALAVALSATRHALSTWSYLDRCRIAIVSFDASVCFYGFENSRITEYIVPDVDDDPFPAVQTQQCFLSRDIAYDVISSIFDRWCVDTPSVLPIKSCLGSALALVQRTVKSVGGKIFCLVSSTPSCGLGSSVSSIPVTSQSSADALSVESSAFFERLGETLALQYMAVDFFVAAEHGRPFDCASTALCVERSGGKVFYFPSFQFQESGDLLGRAWLRSLSAIRGFDAVLRVRTSRGIKVSHVYGHCYFPVSSELEGYMPVADADMALDVTFSVADRKDAVKEAAIQLAVLYTDIQTGQRRVRVHTILPSVTALPNDLFKTADVDAILSISAKQLAAAVVRKSLSVAQARRSLIDRVVDILHGYRKHCVQDSKSSAGQLILPDSLKVLPLFVLGLMKSSAFREATNVDAAGQLAILHALASFQPAFLLEMAHPRIFLLDELPDWAGLPYPPNPYPVVGSLAAQNAGGVSAPFEEPVAWPRSQKCSSQLLTDENALLVMFTALDFTVYIGGNVSAELLQDCFVTTQDGRVLPRGMYDGMSESGVHDAARAQRITSIFERLFALSPYIRRCVVVQKGERAKVAQFVHPNLIEDRITSTGTWSYMEFLQCIHRRILQKIEEERVSFEFNSHDMLNYGF</sequence>
<dbReference type="InterPro" id="IPR036175">
    <property type="entry name" value="Sec23/24_helical_dom_sf"/>
</dbReference>
<dbReference type="AlphaFoldDB" id="A0A5J4Z443"/>
<dbReference type="InterPro" id="IPR012990">
    <property type="entry name" value="Beta-sandwich_Sec23_24"/>
</dbReference>
<keyword evidence="2" id="KW-0813">Transport</keyword>
<organism evidence="9 10">
    <name type="scientific">Porphyridium purpureum</name>
    <name type="common">Red alga</name>
    <name type="synonym">Porphyridium cruentum</name>
    <dbReference type="NCBI Taxonomy" id="35688"/>
    <lineage>
        <taxon>Eukaryota</taxon>
        <taxon>Rhodophyta</taxon>
        <taxon>Bangiophyceae</taxon>
        <taxon>Porphyridiales</taxon>
        <taxon>Porphyridiaceae</taxon>
        <taxon>Porphyridium</taxon>
    </lineage>
</organism>
<dbReference type="GO" id="GO:0000149">
    <property type="term" value="F:SNARE binding"/>
    <property type="evidence" value="ECO:0007669"/>
    <property type="project" value="TreeGrafter"/>
</dbReference>
<protein>
    <submittedName>
        <fullName evidence="9">Protein transport protein Sec24-like CEF</fullName>
    </submittedName>
</protein>